<organism evidence="2 3">
    <name type="scientific">Temnothorax longispinosus</name>
    <dbReference type="NCBI Taxonomy" id="300112"/>
    <lineage>
        <taxon>Eukaryota</taxon>
        <taxon>Metazoa</taxon>
        <taxon>Ecdysozoa</taxon>
        <taxon>Arthropoda</taxon>
        <taxon>Hexapoda</taxon>
        <taxon>Insecta</taxon>
        <taxon>Pterygota</taxon>
        <taxon>Neoptera</taxon>
        <taxon>Endopterygota</taxon>
        <taxon>Hymenoptera</taxon>
        <taxon>Apocrita</taxon>
        <taxon>Aculeata</taxon>
        <taxon>Formicoidea</taxon>
        <taxon>Formicidae</taxon>
        <taxon>Myrmicinae</taxon>
        <taxon>Temnothorax</taxon>
    </lineage>
</organism>
<keyword evidence="3" id="KW-1185">Reference proteome</keyword>
<evidence type="ECO:0000313" key="2">
    <source>
        <dbReference type="EMBL" id="TGZ57265.1"/>
    </source>
</evidence>
<reference evidence="2 3" key="1">
    <citation type="journal article" date="2019" name="Philos. Trans. R. Soc. Lond., B, Biol. Sci.">
        <title>Ant behaviour and brain gene expression of defending hosts depend on the ecological success of the intruding social parasite.</title>
        <authorList>
            <person name="Kaur R."/>
            <person name="Stoldt M."/>
            <person name="Jongepier E."/>
            <person name="Feldmeyer B."/>
            <person name="Menzel F."/>
            <person name="Bornberg-Bauer E."/>
            <person name="Foitzik S."/>
        </authorList>
    </citation>
    <scope>NUCLEOTIDE SEQUENCE [LARGE SCALE GENOMIC DNA]</scope>
    <source>
        <tissue evidence="2">Whole body</tissue>
    </source>
</reference>
<feature type="region of interest" description="Disordered" evidence="1">
    <location>
        <begin position="1"/>
        <end position="34"/>
    </location>
</feature>
<proteinExistence type="predicted"/>
<sequence>MFNGTKQRAKRGPKIRFGENNDASEGSLGRSVDGEVVERAGPLCSDGCKPPSQASRNTLTVLDADNFRLVKGRYREISSTARKNTMPFADSTY</sequence>
<dbReference type="EMBL" id="QBLH01000169">
    <property type="protein sequence ID" value="TGZ57265.1"/>
    <property type="molecule type" value="Genomic_DNA"/>
</dbReference>
<dbReference type="AlphaFoldDB" id="A0A4S2L3A6"/>
<accession>A0A4S2L3A6</accession>
<evidence type="ECO:0000256" key="1">
    <source>
        <dbReference type="SAM" id="MobiDB-lite"/>
    </source>
</evidence>
<protein>
    <submittedName>
        <fullName evidence="2">Uncharacterized protein</fullName>
    </submittedName>
</protein>
<evidence type="ECO:0000313" key="3">
    <source>
        <dbReference type="Proteomes" id="UP000310200"/>
    </source>
</evidence>
<comment type="caution">
    <text evidence="2">The sequence shown here is derived from an EMBL/GenBank/DDBJ whole genome shotgun (WGS) entry which is preliminary data.</text>
</comment>
<dbReference type="Proteomes" id="UP000310200">
    <property type="component" value="Unassembled WGS sequence"/>
</dbReference>
<gene>
    <name evidence="2" type="ORF">DBV15_09867</name>
</gene>
<name>A0A4S2L3A6_9HYME</name>